<evidence type="ECO:0008006" key="4">
    <source>
        <dbReference type="Google" id="ProtNLM"/>
    </source>
</evidence>
<proteinExistence type="predicted"/>
<dbReference type="AlphaFoldDB" id="A0A7C9RWX5"/>
<keyword evidence="3" id="KW-1185">Reference proteome</keyword>
<keyword evidence="1" id="KW-0732">Signal</keyword>
<dbReference type="RefSeq" id="WP_166053710.1">
    <property type="nucleotide sequence ID" value="NZ_JAAMPJ010000014.1"/>
</dbReference>
<feature type="signal peptide" evidence="1">
    <location>
        <begin position="1"/>
        <end position="28"/>
    </location>
</feature>
<feature type="chain" id="PRO_5028832046" description="Secreted protein" evidence="1">
    <location>
        <begin position="29"/>
        <end position="175"/>
    </location>
</feature>
<name>A0A7C9RWX5_9PSEU</name>
<evidence type="ECO:0000313" key="3">
    <source>
        <dbReference type="Proteomes" id="UP000481360"/>
    </source>
</evidence>
<evidence type="ECO:0000313" key="2">
    <source>
        <dbReference type="EMBL" id="NGY64904.1"/>
    </source>
</evidence>
<organism evidence="2 3">
    <name type="scientific">Lentzea alba</name>
    <dbReference type="NCBI Taxonomy" id="2714351"/>
    <lineage>
        <taxon>Bacteria</taxon>
        <taxon>Bacillati</taxon>
        <taxon>Actinomycetota</taxon>
        <taxon>Actinomycetes</taxon>
        <taxon>Pseudonocardiales</taxon>
        <taxon>Pseudonocardiaceae</taxon>
        <taxon>Lentzea</taxon>
    </lineage>
</organism>
<sequence length="175" mass="18405">MNRPKRTGAAALVSCLLMILALAQPASAAVRGWVVSPDYPYPANWHCTENYFPSPTSPRGAIDVCVINSHNGVEPVYKAVMVVWNLGNTGFQMSATKINLWAGPATSTQVADDGCSDSGLSANRYAGCFGTAVTRSRVCDLKPNATSVTAAGAINVPVLSSSRITRQSKTIPVSC</sequence>
<accession>A0A7C9RWX5</accession>
<reference evidence="2 3" key="1">
    <citation type="submission" date="2020-03" db="EMBL/GenBank/DDBJ databases">
        <title>Isolation and identification of active actinomycetes.</title>
        <authorList>
            <person name="Sun X."/>
        </authorList>
    </citation>
    <scope>NUCLEOTIDE SEQUENCE [LARGE SCALE GENOMIC DNA]</scope>
    <source>
        <strain evidence="2 3">NEAU-D13</strain>
    </source>
</reference>
<protein>
    <recommendedName>
        <fullName evidence="4">Secreted protein</fullName>
    </recommendedName>
</protein>
<dbReference type="EMBL" id="JAAMPJ010000014">
    <property type="protein sequence ID" value="NGY64904.1"/>
    <property type="molecule type" value="Genomic_DNA"/>
</dbReference>
<dbReference type="Proteomes" id="UP000481360">
    <property type="component" value="Unassembled WGS sequence"/>
</dbReference>
<comment type="caution">
    <text evidence="2">The sequence shown here is derived from an EMBL/GenBank/DDBJ whole genome shotgun (WGS) entry which is preliminary data.</text>
</comment>
<evidence type="ECO:0000256" key="1">
    <source>
        <dbReference type="SAM" id="SignalP"/>
    </source>
</evidence>
<gene>
    <name evidence="2" type="ORF">G7043_38925</name>
</gene>